<dbReference type="RefSeq" id="WP_330463497.1">
    <property type="nucleotide sequence ID" value="NZ_CP143578.1"/>
</dbReference>
<sequence>MNEILLSQNNSAEASKSSGHFLIYSLVLTVLFIVNIYLLIKFFVNFKRSIDKTKTILKEYLIKRYVQGFKVNSTAFFNIIMISLLTLVQIIFSSVSLSKIYSTNNQNNNTYVSFFVASIVAGAILALSFGLSLLIIFIIKFNYPQYKKHLEEIKLETISLKESKLNELDNNYPKNINIDFDKLKSSNILLFNLFKQWIKNYNTLNEIDFKKQYNIFLDQLFKINYFEEFMINEQKQNDLNEQKNNENNLEKNNYLSVAEKEIAWMQKVDQKAKIMNDEKNLSKISKEEFNKKYEEYVYSVRSLDPLYQNTSKNSWLFYRDSQTEDLFYNTNTVISFSFNDDLQFEEYELLDFLKVYRNCLISKFLLTK</sequence>
<reference evidence="2" key="1">
    <citation type="submission" date="2024-01" db="EMBL/GenBank/DDBJ databases">
        <title>Complete genome sequence of Mycoplasma gateae strain 3700.</title>
        <authorList>
            <person name="Spergser J."/>
        </authorList>
    </citation>
    <scope>NUCLEOTIDE SEQUENCE [LARGE SCALE GENOMIC DNA]</scope>
    <source>
        <strain evidence="2">3700</strain>
    </source>
</reference>
<evidence type="ECO:0000256" key="1">
    <source>
        <dbReference type="SAM" id="Phobius"/>
    </source>
</evidence>
<organism evidence="2 3">
    <name type="scientific">Metamycoplasma gateae</name>
    <dbReference type="NCBI Taxonomy" id="35769"/>
    <lineage>
        <taxon>Bacteria</taxon>
        <taxon>Bacillati</taxon>
        <taxon>Mycoplasmatota</taxon>
        <taxon>Mycoplasmoidales</taxon>
        <taxon>Metamycoplasmataceae</taxon>
        <taxon>Metamycoplasma</taxon>
    </lineage>
</organism>
<name>A0ABZ2AL51_9BACT</name>
<proteinExistence type="predicted"/>
<gene>
    <name evidence="2" type="ORF">V2E26_00445</name>
</gene>
<feature type="transmembrane region" description="Helical" evidence="1">
    <location>
        <begin position="21"/>
        <end position="44"/>
    </location>
</feature>
<accession>A0ABZ2AL51</accession>
<dbReference type="Proteomes" id="UP001431935">
    <property type="component" value="Chromosome"/>
</dbReference>
<dbReference type="EMBL" id="CP143578">
    <property type="protein sequence ID" value="WVN21459.1"/>
    <property type="molecule type" value="Genomic_DNA"/>
</dbReference>
<protein>
    <submittedName>
        <fullName evidence="2">ABC transporter permease</fullName>
    </submittedName>
</protein>
<keyword evidence="3" id="KW-1185">Reference proteome</keyword>
<keyword evidence="1" id="KW-0812">Transmembrane</keyword>
<evidence type="ECO:0000313" key="2">
    <source>
        <dbReference type="EMBL" id="WVN21459.1"/>
    </source>
</evidence>
<feature type="transmembrane region" description="Helical" evidence="1">
    <location>
        <begin position="112"/>
        <end position="139"/>
    </location>
</feature>
<keyword evidence="1" id="KW-0472">Membrane</keyword>
<feature type="transmembrane region" description="Helical" evidence="1">
    <location>
        <begin position="71"/>
        <end position="92"/>
    </location>
</feature>
<evidence type="ECO:0000313" key="3">
    <source>
        <dbReference type="Proteomes" id="UP001431935"/>
    </source>
</evidence>
<keyword evidence="1" id="KW-1133">Transmembrane helix</keyword>